<protein>
    <submittedName>
        <fullName evidence="1">Uncharacterized protein</fullName>
    </submittedName>
</protein>
<reference evidence="1 2" key="1">
    <citation type="journal article" date="2014" name="Am. J. Bot.">
        <title>Genome assembly and annotation for red clover (Trifolium pratense; Fabaceae).</title>
        <authorList>
            <person name="Istvanek J."/>
            <person name="Jaros M."/>
            <person name="Krenek A."/>
            <person name="Repkova J."/>
        </authorList>
    </citation>
    <scope>NUCLEOTIDE SEQUENCE [LARGE SCALE GENOMIC DNA]</scope>
    <source>
        <strain evidence="2">cv. Tatra</strain>
        <tissue evidence="1">Young leaves</tissue>
    </source>
</reference>
<reference evidence="1 2" key="2">
    <citation type="journal article" date="2017" name="Front. Plant Sci.">
        <title>Gene Classification and Mining of Molecular Markers Useful in Red Clover (Trifolium pratense) Breeding.</title>
        <authorList>
            <person name="Istvanek J."/>
            <person name="Dluhosova J."/>
            <person name="Dluhos P."/>
            <person name="Patkova L."/>
            <person name="Nedelnik J."/>
            <person name="Repkova J."/>
        </authorList>
    </citation>
    <scope>NUCLEOTIDE SEQUENCE [LARGE SCALE GENOMIC DNA]</scope>
    <source>
        <strain evidence="2">cv. Tatra</strain>
        <tissue evidence="1">Young leaves</tissue>
    </source>
</reference>
<sequence length="50" mass="5562">MLLTTYHAGKASFVPNEKQVKAANKLLKTIPHNGVGKKVDGYSNSNYKWN</sequence>
<evidence type="ECO:0000313" key="1">
    <source>
        <dbReference type="EMBL" id="PNY16625.1"/>
    </source>
</evidence>
<gene>
    <name evidence="1" type="ORF">L195_g013350</name>
</gene>
<proteinExistence type="predicted"/>
<evidence type="ECO:0000313" key="2">
    <source>
        <dbReference type="Proteomes" id="UP000236291"/>
    </source>
</evidence>
<dbReference type="AlphaFoldDB" id="A0A2K3PMW1"/>
<name>A0A2K3PMW1_TRIPR</name>
<dbReference type="EMBL" id="ASHM01008680">
    <property type="protein sequence ID" value="PNY16625.1"/>
    <property type="molecule type" value="Genomic_DNA"/>
</dbReference>
<accession>A0A2K3PMW1</accession>
<dbReference type="Proteomes" id="UP000236291">
    <property type="component" value="Unassembled WGS sequence"/>
</dbReference>
<organism evidence="1 2">
    <name type="scientific">Trifolium pratense</name>
    <name type="common">Red clover</name>
    <dbReference type="NCBI Taxonomy" id="57577"/>
    <lineage>
        <taxon>Eukaryota</taxon>
        <taxon>Viridiplantae</taxon>
        <taxon>Streptophyta</taxon>
        <taxon>Embryophyta</taxon>
        <taxon>Tracheophyta</taxon>
        <taxon>Spermatophyta</taxon>
        <taxon>Magnoliopsida</taxon>
        <taxon>eudicotyledons</taxon>
        <taxon>Gunneridae</taxon>
        <taxon>Pentapetalae</taxon>
        <taxon>rosids</taxon>
        <taxon>fabids</taxon>
        <taxon>Fabales</taxon>
        <taxon>Fabaceae</taxon>
        <taxon>Papilionoideae</taxon>
        <taxon>50 kb inversion clade</taxon>
        <taxon>NPAAA clade</taxon>
        <taxon>Hologalegina</taxon>
        <taxon>IRL clade</taxon>
        <taxon>Trifolieae</taxon>
        <taxon>Trifolium</taxon>
    </lineage>
</organism>
<comment type="caution">
    <text evidence="1">The sequence shown here is derived from an EMBL/GenBank/DDBJ whole genome shotgun (WGS) entry which is preliminary data.</text>
</comment>